<dbReference type="PANTHER" id="PTHR43237">
    <property type="entry name" value="NADP-DEPENDENT MALIC ENZYME"/>
    <property type="match status" value="1"/>
</dbReference>
<organism evidence="14 15">
    <name type="scientific">Kaistia soli DSM 19436</name>
    <dbReference type="NCBI Taxonomy" id="1122133"/>
    <lineage>
        <taxon>Bacteria</taxon>
        <taxon>Pseudomonadati</taxon>
        <taxon>Pseudomonadota</taxon>
        <taxon>Alphaproteobacteria</taxon>
        <taxon>Hyphomicrobiales</taxon>
        <taxon>Kaistiaceae</taxon>
        <taxon>Kaistia</taxon>
    </lineage>
</organism>
<dbReference type="InterPro" id="IPR012188">
    <property type="entry name" value="ME_PTA"/>
</dbReference>
<dbReference type="FunFam" id="3.40.50.720:FF:000095">
    <property type="entry name" value="NADP-dependent malic enzyme"/>
    <property type="match status" value="1"/>
</dbReference>
<evidence type="ECO:0000256" key="11">
    <source>
        <dbReference type="PIRSR" id="PIRSR036684-3"/>
    </source>
</evidence>
<dbReference type="GO" id="GO:0006108">
    <property type="term" value="P:malate metabolic process"/>
    <property type="evidence" value="ECO:0007669"/>
    <property type="project" value="InterPro"/>
</dbReference>
<dbReference type="Gene3D" id="3.40.50.10750">
    <property type="entry name" value="Isocitrate/Isopropylmalate dehydrogenase-like"/>
    <property type="match status" value="1"/>
</dbReference>
<dbReference type="GO" id="GO:0004470">
    <property type="term" value="F:malic enzyme activity"/>
    <property type="evidence" value="ECO:0007669"/>
    <property type="project" value="InterPro"/>
</dbReference>
<dbReference type="GO" id="GO:0016616">
    <property type="term" value="F:oxidoreductase activity, acting on the CH-OH group of donors, NAD or NADP as acceptor"/>
    <property type="evidence" value="ECO:0007669"/>
    <property type="project" value="InterPro"/>
</dbReference>
<evidence type="ECO:0000256" key="6">
    <source>
        <dbReference type="ARBA" id="ARBA00022723"/>
    </source>
</evidence>
<keyword evidence="15" id="KW-1185">Reference proteome</keyword>
<dbReference type="InterPro" id="IPR045213">
    <property type="entry name" value="Malic_NAD-bd_bact_type"/>
</dbReference>
<keyword evidence="6 10" id="KW-0479">Metal-binding</keyword>
<dbReference type="RefSeq" id="WP_073054317.1">
    <property type="nucleotide sequence ID" value="NZ_FQUP01000003.1"/>
</dbReference>
<dbReference type="InterPro" id="IPR046346">
    <property type="entry name" value="Aminoacid_DH-like_N_sf"/>
</dbReference>
<evidence type="ECO:0000256" key="8">
    <source>
        <dbReference type="ARBA" id="ARBA00023268"/>
    </source>
</evidence>
<comment type="similarity">
    <text evidence="3">In the N-terminal section; belongs to the malic enzymes family.</text>
</comment>
<feature type="active site" description="Proton acceptor" evidence="9">
    <location>
        <position position="100"/>
    </location>
</feature>
<evidence type="ECO:0000256" key="5">
    <source>
        <dbReference type="ARBA" id="ARBA00011823"/>
    </source>
</evidence>
<evidence type="ECO:0000259" key="13">
    <source>
        <dbReference type="SMART" id="SM01274"/>
    </source>
</evidence>
<evidence type="ECO:0000256" key="2">
    <source>
        <dbReference type="ARBA" id="ARBA00001946"/>
    </source>
</evidence>
<dbReference type="SUPFAM" id="SSF51735">
    <property type="entry name" value="NAD(P)-binding Rossmann-fold domains"/>
    <property type="match status" value="1"/>
</dbReference>
<comment type="similarity">
    <text evidence="4">In the C-terminal section; belongs to the phosphate acetyltransferase and butyryltransferase family.</text>
</comment>
<comment type="subunit">
    <text evidence="5">Homooctamer.</text>
</comment>
<comment type="cofactor">
    <cofactor evidence="1">
        <name>Mn(2+)</name>
        <dbReference type="ChEBI" id="CHEBI:29035"/>
    </cofactor>
</comment>
<evidence type="ECO:0000256" key="10">
    <source>
        <dbReference type="PIRSR" id="PIRSR036684-2"/>
    </source>
</evidence>
<feature type="binding site" evidence="11">
    <location>
        <begin position="82"/>
        <end position="89"/>
    </location>
    <ligand>
        <name>NADP(+)</name>
        <dbReference type="ChEBI" id="CHEBI:58349"/>
    </ligand>
</feature>
<feature type="binding site" evidence="11">
    <location>
        <position position="168"/>
    </location>
    <ligand>
        <name>a divalent metal cation</name>
        <dbReference type="ChEBI" id="CHEBI:60240"/>
    </ligand>
</feature>
<dbReference type="Gene3D" id="3.40.50.720">
    <property type="entry name" value="NAD(P)-binding Rossmann-like Domain"/>
    <property type="match status" value="1"/>
</dbReference>
<dbReference type="InterPro" id="IPR012302">
    <property type="entry name" value="Malic_NAD-bd"/>
</dbReference>
<feature type="domain" description="Malic enzyme N-terminal" evidence="13">
    <location>
        <begin position="24"/>
        <end position="157"/>
    </location>
</feature>
<dbReference type="GO" id="GO:0046872">
    <property type="term" value="F:metal ion binding"/>
    <property type="evidence" value="ECO:0007669"/>
    <property type="project" value="UniProtKB-KW"/>
</dbReference>
<dbReference type="InterPro" id="IPR012301">
    <property type="entry name" value="Malic_N_dom"/>
</dbReference>
<keyword evidence="7" id="KW-0560">Oxidoreductase</keyword>
<dbReference type="SUPFAM" id="SSF53659">
    <property type="entry name" value="Isocitrate/Isopropylmalate dehydrogenase-like"/>
    <property type="match status" value="1"/>
</dbReference>
<dbReference type="PIRSF" id="PIRSF036684">
    <property type="entry name" value="ME_PTA"/>
    <property type="match status" value="1"/>
</dbReference>
<dbReference type="InterPro" id="IPR051674">
    <property type="entry name" value="Malate_Decarboxylase"/>
</dbReference>
<dbReference type="Pfam" id="PF01515">
    <property type="entry name" value="PTA_PTB"/>
    <property type="match status" value="1"/>
</dbReference>
<dbReference type="SUPFAM" id="SSF53223">
    <property type="entry name" value="Aminoacid dehydrogenase-like, N-terminal domain"/>
    <property type="match status" value="1"/>
</dbReference>
<evidence type="ECO:0000313" key="14">
    <source>
        <dbReference type="EMBL" id="SHF90181.1"/>
    </source>
</evidence>
<dbReference type="GO" id="GO:0016746">
    <property type="term" value="F:acyltransferase activity"/>
    <property type="evidence" value="ECO:0007669"/>
    <property type="project" value="InterPro"/>
</dbReference>
<evidence type="ECO:0000256" key="9">
    <source>
        <dbReference type="PIRSR" id="PIRSR036684-1"/>
    </source>
</evidence>
<evidence type="ECO:0000256" key="3">
    <source>
        <dbReference type="ARBA" id="ARBA00007686"/>
    </source>
</evidence>
<evidence type="ECO:0000256" key="4">
    <source>
        <dbReference type="ARBA" id="ARBA00008756"/>
    </source>
</evidence>
<dbReference type="STRING" id="1122133.SAMN02745157_3030"/>
<dbReference type="Pfam" id="PF00390">
    <property type="entry name" value="malic"/>
    <property type="match status" value="1"/>
</dbReference>
<dbReference type="SMART" id="SM01274">
    <property type="entry name" value="malic"/>
    <property type="match status" value="1"/>
</dbReference>
<dbReference type="SMART" id="SM00919">
    <property type="entry name" value="Malic_M"/>
    <property type="match status" value="1"/>
</dbReference>
<evidence type="ECO:0000313" key="15">
    <source>
        <dbReference type="Proteomes" id="UP000184485"/>
    </source>
</evidence>
<feature type="binding site" evidence="11">
    <location>
        <position position="293"/>
    </location>
    <ligand>
        <name>a divalent metal cation</name>
        <dbReference type="ChEBI" id="CHEBI:60240"/>
    </ligand>
</feature>
<reference evidence="14 15" key="1">
    <citation type="submission" date="2016-11" db="EMBL/GenBank/DDBJ databases">
        <authorList>
            <person name="Jaros S."/>
            <person name="Januszkiewicz K."/>
            <person name="Wedrychowicz H."/>
        </authorList>
    </citation>
    <scope>NUCLEOTIDE SEQUENCE [LARGE SCALE GENOMIC DNA]</scope>
    <source>
        <strain evidence="14 15">DSM 19436</strain>
    </source>
</reference>
<accession>A0A1M5FGA8</accession>
<comment type="cofactor">
    <cofactor evidence="2">
        <name>Mg(2+)</name>
        <dbReference type="ChEBI" id="CHEBI:18420"/>
    </cofactor>
</comment>
<proteinExistence type="inferred from homology"/>
<sequence>MTQRGPAGADLDEAALYYHRYPEPGKLEIRATKPLGNQRDLALAYSPGVAAPCLAIAADPTKAFDYTARGNLVAVISNGTAVLGLGAIGALAGKPVMEGKAVLFKKFAGIDVFDIEVDERDIDRFVDVVAALEPTFGGINLEDIKAPECFDIETKLRARMNIPVFHDDQHGTAIIVGAAVVNALEIKAKPIEEAKIVASGAGAAAIACLNMLVSLGAKRENITVCDIEGVVYKDRPVLMDRWKGAFAQDTDKRTLGEVIDGADIFLGVSAGGVLTADMVKRMADHPLILALANPSPEIMPEVARAARPDAMICTGRSDFPNQVNNVLCFPYIFRGALDVGATTINEEMKHAAVRAIAALAKEEPSDVVAQAYGGVERTFGPEFLIPSPFDQRLILRIAPAVAKAAMDSGVATRPIDDFDAYMDRLTRFVFKSGLVMKPLVAAAKGEVKRVIYADGEDERVLRAAQAVIEDGLASPILVGRPSVIASRLERFGLKIRPDVDFEVINPDDDPRYRDYVDLFLDKVGRSGVVPDAARTIVRTNSTVIAALAVERGEADAMLCGLEGQFRSHFQVIREVIGLRPGTRRFAAMSLLISSESTTFLTDTYVNIDPSAEEIAELTCLAADQVRRFGIVPKAALLSHSNFGSHRTESSRKMRQAVELLWKTAPNLEVDGEMHGDAALSEALRVRAMPRSKLTGEANLLVFPNLDAANITLNVVKVMTDALHVGPILLGPAKPAHILTPSVTSRGVANMTILAAVEAQHAGS</sequence>
<dbReference type="InterPro" id="IPR042112">
    <property type="entry name" value="P_AcTrfase_dom2"/>
</dbReference>
<name>A0A1M5FGA8_9HYPH</name>
<dbReference type="AlphaFoldDB" id="A0A1M5FGA8"/>
<dbReference type="GO" id="GO:0051287">
    <property type="term" value="F:NAD binding"/>
    <property type="evidence" value="ECO:0007669"/>
    <property type="project" value="InterPro"/>
</dbReference>
<dbReference type="Proteomes" id="UP000184485">
    <property type="component" value="Unassembled WGS sequence"/>
</dbReference>
<keyword evidence="11" id="KW-0521">NADP</keyword>
<dbReference type="InterPro" id="IPR042113">
    <property type="entry name" value="P_AcTrfase_dom1"/>
</dbReference>
<dbReference type="OrthoDB" id="9805787at2"/>
<dbReference type="EMBL" id="FQUP01000003">
    <property type="protein sequence ID" value="SHF90181.1"/>
    <property type="molecule type" value="Genomic_DNA"/>
</dbReference>
<dbReference type="InterPro" id="IPR002505">
    <property type="entry name" value="PTA_PTB"/>
</dbReference>
<feature type="binding site" evidence="10">
    <location>
        <position position="142"/>
    </location>
    <ligand>
        <name>a divalent metal cation</name>
        <dbReference type="ChEBI" id="CHEBI:60240"/>
    </ligand>
</feature>
<dbReference type="InterPro" id="IPR037062">
    <property type="entry name" value="Malic_N_dom_sf"/>
</dbReference>
<gene>
    <name evidence="14" type="ORF">SAMN02745157_3030</name>
</gene>
<dbReference type="Pfam" id="PF03949">
    <property type="entry name" value="Malic_M"/>
    <property type="match status" value="1"/>
</dbReference>
<dbReference type="CDD" id="cd05311">
    <property type="entry name" value="NAD_bind_2_malic_enz"/>
    <property type="match status" value="1"/>
</dbReference>
<dbReference type="PANTHER" id="PTHR43237:SF4">
    <property type="entry name" value="NADP-DEPENDENT MALIC ENZYME"/>
    <property type="match status" value="1"/>
</dbReference>
<dbReference type="FunFam" id="3.40.50.10380:FF:000003">
    <property type="entry name" value="NADP-dependent malic enzyme"/>
    <property type="match status" value="1"/>
</dbReference>
<dbReference type="InterPro" id="IPR036291">
    <property type="entry name" value="NAD(P)-bd_dom_sf"/>
</dbReference>
<evidence type="ECO:0000256" key="7">
    <source>
        <dbReference type="ARBA" id="ARBA00023002"/>
    </source>
</evidence>
<feature type="binding site" evidence="10">
    <location>
        <position position="143"/>
    </location>
    <ligand>
        <name>a divalent metal cation</name>
        <dbReference type="ChEBI" id="CHEBI:60240"/>
    </ligand>
</feature>
<feature type="domain" description="Malic enzyme NAD-binding" evidence="12">
    <location>
        <begin position="169"/>
        <end position="406"/>
    </location>
</feature>
<protein>
    <submittedName>
        <fullName evidence="14">Malate dehydrogenase (Oxaloacetate-decarboxylating)(NADP+)</fullName>
    </submittedName>
</protein>
<dbReference type="Gene3D" id="3.40.50.10380">
    <property type="entry name" value="Malic enzyme, N-terminal domain"/>
    <property type="match status" value="1"/>
</dbReference>
<dbReference type="Gene3D" id="3.40.50.10950">
    <property type="match status" value="1"/>
</dbReference>
<evidence type="ECO:0000259" key="12">
    <source>
        <dbReference type="SMART" id="SM00919"/>
    </source>
</evidence>
<evidence type="ECO:0000256" key="1">
    <source>
        <dbReference type="ARBA" id="ARBA00001936"/>
    </source>
</evidence>
<keyword evidence="8" id="KW-0511">Multifunctional enzyme</keyword>